<dbReference type="Pfam" id="PF00300">
    <property type="entry name" value="His_Phos_1"/>
    <property type="match status" value="1"/>
</dbReference>
<dbReference type="GO" id="GO:0045820">
    <property type="term" value="P:negative regulation of glycolytic process"/>
    <property type="evidence" value="ECO:0007669"/>
    <property type="project" value="TreeGrafter"/>
</dbReference>
<dbReference type="InterPro" id="IPR013078">
    <property type="entry name" value="His_Pase_superF_clade-1"/>
</dbReference>
<sequence length="365" mass="40307">MISPKQLRRLVNISSHHTWLPSCACSMRLFLIRHGESVDNVAGVLRDSALTNHGAEQARHLSDYLADHRPPLTRIFSSTLQRAYKTASIVAAKQSTKDLTVSTVPYLIERNFGYYEGKNNRVRKGPHRDEHKKEAGYVEEESKDNLAVRADLFLDHHLLPMLHDEADFGGAAEHVVAIVSHGILLSSLWRRLLLRLGPKSVKVSREVIASRGQVVLAHLGGWSNTGFLELSIQDLDPQASPELAIVLPAVVPSSDAIAVTADSSSRNALDTASPPHLVAESSEPEMPIDQFDVVGVVSVPKDAIDPESSERDSPRLLEGYRTTILVVDGQQHLKGLKRQRGGIGRAEHDDKQQSMTAFFKRARKD</sequence>
<dbReference type="AlphaFoldDB" id="A0A9N8P6P2"/>
<protein>
    <recommendedName>
        <fullName evidence="7">Phosphoglycerate mutase-like protein</fullName>
    </recommendedName>
</protein>
<dbReference type="Gene3D" id="3.40.50.1240">
    <property type="entry name" value="Phosphoglycerate mutase-like"/>
    <property type="match status" value="1"/>
</dbReference>
<dbReference type="SUPFAM" id="SSF53254">
    <property type="entry name" value="Phosphoglycerate mutase-like"/>
    <property type="match status" value="1"/>
</dbReference>
<dbReference type="GO" id="GO:0005829">
    <property type="term" value="C:cytosol"/>
    <property type="evidence" value="ECO:0007669"/>
    <property type="project" value="TreeGrafter"/>
</dbReference>
<comment type="caution">
    <text evidence="5">The sequence shown here is derived from an EMBL/GenBank/DDBJ whole genome shotgun (WGS) entry which is preliminary data.</text>
</comment>
<dbReference type="GO" id="GO:0043456">
    <property type="term" value="P:regulation of pentose-phosphate shunt"/>
    <property type="evidence" value="ECO:0007669"/>
    <property type="project" value="TreeGrafter"/>
</dbReference>
<dbReference type="InterPro" id="IPR051695">
    <property type="entry name" value="Phosphoglycerate_Mutase"/>
</dbReference>
<keyword evidence="6" id="KW-1185">Reference proteome</keyword>
<gene>
    <name evidence="5" type="ORF">AWRI4619_LOCUS3106</name>
</gene>
<keyword evidence="1" id="KW-0378">Hydrolase</keyword>
<evidence type="ECO:0000256" key="2">
    <source>
        <dbReference type="PIRSR" id="PIRSR613078-1"/>
    </source>
</evidence>
<feature type="binding site" evidence="3">
    <location>
        <begin position="33"/>
        <end position="40"/>
    </location>
    <ligand>
        <name>substrate</name>
    </ligand>
</feature>
<dbReference type="InterPro" id="IPR001345">
    <property type="entry name" value="PG/BPGM_mutase_AS"/>
</dbReference>
<feature type="binding site" evidence="3">
    <location>
        <position position="82"/>
    </location>
    <ligand>
        <name>substrate</name>
    </ligand>
</feature>
<dbReference type="SMART" id="SM00855">
    <property type="entry name" value="PGAM"/>
    <property type="match status" value="1"/>
</dbReference>
<name>A0A9N8P6P2_9PEZI</name>
<feature type="active site" description="Tele-phosphohistidine intermediate" evidence="2">
    <location>
        <position position="34"/>
    </location>
</feature>
<evidence type="ECO:0000256" key="1">
    <source>
        <dbReference type="ARBA" id="ARBA00022801"/>
    </source>
</evidence>
<dbReference type="InterPro" id="IPR029033">
    <property type="entry name" value="His_PPase_superfam"/>
</dbReference>
<evidence type="ECO:0000313" key="6">
    <source>
        <dbReference type="Proteomes" id="UP000716446"/>
    </source>
</evidence>
<evidence type="ECO:0000256" key="3">
    <source>
        <dbReference type="PIRSR" id="PIRSR613078-2"/>
    </source>
</evidence>
<dbReference type="GO" id="GO:0004331">
    <property type="term" value="F:fructose-2,6-bisphosphate 2-phosphatase activity"/>
    <property type="evidence" value="ECO:0007669"/>
    <property type="project" value="TreeGrafter"/>
</dbReference>
<organism evidence="5 6">
    <name type="scientific">Aureobasidium vineae</name>
    <dbReference type="NCBI Taxonomy" id="2773715"/>
    <lineage>
        <taxon>Eukaryota</taxon>
        <taxon>Fungi</taxon>
        <taxon>Dikarya</taxon>
        <taxon>Ascomycota</taxon>
        <taxon>Pezizomycotina</taxon>
        <taxon>Dothideomycetes</taxon>
        <taxon>Dothideomycetidae</taxon>
        <taxon>Dothideales</taxon>
        <taxon>Saccotheciaceae</taxon>
        <taxon>Aureobasidium</taxon>
    </lineage>
</organism>
<feature type="active site" description="Proton donor/acceptor" evidence="2">
    <location>
        <position position="109"/>
    </location>
</feature>
<proteinExistence type="predicted"/>
<accession>A0A9N8P6P2</accession>
<dbReference type="CDD" id="cd07067">
    <property type="entry name" value="HP_PGM_like"/>
    <property type="match status" value="1"/>
</dbReference>
<dbReference type="PANTHER" id="PTHR46517">
    <property type="entry name" value="FRUCTOSE-2,6-BISPHOSPHATASE TIGAR"/>
    <property type="match status" value="1"/>
</dbReference>
<evidence type="ECO:0000256" key="4">
    <source>
        <dbReference type="SAM" id="MobiDB-lite"/>
    </source>
</evidence>
<dbReference type="PROSITE" id="PS00175">
    <property type="entry name" value="PG_MUTASE"/>
    <property type="match status" value="1"/>
</dbReference>
<dbReference type="EMBL" id="CAIJEN010000003">
    <property type="protein sequence ID" value="CAD0084539.1"/>
    <property type="molecule type" value="Genomic_DNA"/>
</dbReference>
<reference evidence="5" key="1">
    <citation type="submission" date="2020-06" db="EMBL/GenBank/DDBJ databases">
        <authorList>
            <person name="Onetto C."/>
        </authorList>
    </citation>
    <scope>NUCLEOTIDE SEQUENCE</scope>
</reference>
<dbReference type="PANTHER" id="PTHR46517:SF1">
    <property type="entry name" value="FRUCTOSE-2,6-BISPHOSPHATASE TIGAR"/>
    <property type="match status" value="1"/>
</dbReference>
<evidence type="ECO:0000313" key="5">
    <source>
        <dbReference type="EMBL" id="CAD0084539.1"/>
    </source>
</evidence>
<feature type="region of interest" description="Disordered" evidence="4">
    <location>
        <begin position="338"/>
        <end position="365"/>
    </location>
</feature>
<dbReference type="Proteomes" id="UP000716446">
    <property type="component" value="Unassembled WGS sequence"/>
</dbReference>
<evidence type="ECO:0008006" key="7">
    <source>
        <dbReference type="Google" id="ProtNLM"/>
    </source>
</evidence>